<sequence>MLKIIEVIQDANAKNCPLPALALALTLPDICSQIEYPNEKNVGYRYRNWYNNHVHKHEEFHCTLNTLNSYDKLNAIHEMETMLHKFNGYACYKLRCLLLHQGDAAMTGEIKYDNLYFNIHSGEETRTVSPTKQPDQPIEHLSINSKLLCDYLCTYAKKYYDEHPNKELFQKKILHG</sequence>
<keyword evidence="2" id="KW-1185">Reference proteome</keyword>
<organism evidence="1 2">
    <name type="scientific">Vagococcus allomyrinae</name>
    <dbReference type="NCBI Taxonomy" id="2794353"/>
    <lineage>
        <taxon>Bacteria</taxon>
        <taxon>Bacillati</taxon>
        <taxon>Bacillota</taxon>
        <taxon>Bacilli</taxon>
        <taxon>Lactobacillales</taxon>
        <taxon>Enterococcaceae</taxon>
        <taxon>Vagococcus</taxon>
    </lineage>
</organism>
<protein>
    <submittedName>
        <fullName evidence="1">Uncharacterized protein</fullName>
    </submittedName>
</protein>
<proteinExistence type="predicted"/>
<comment type="caution">
    <text evidence="1">The sequence shown here is derived from an EMBL/GenBank/DDBJ whole genome shotgun (WGS) entry which is preliminary data.</text>
</comment>
<name>A0A940PBH4_9ENTE</name>
<accession>A0A940PBH4</accession>
<dbReference type="Proteomes" id="UP000674938">
    <property type="component" value="Unassembled WGS sequence"/>
</dbReference>
<evidence type="ECO:0000313" key="1">
    <source>
        <dbReference type="EMBL" id="MBP1039653.1"/>
    </source>
</evidence>
<dbReference type="RefSeq" id="WP_209524549.1">
    <property type="nucleotide sequence ID" value="NZ_JAEEGA010000001.1"/>
</dbReference>
<gene>
    <name evidence="1" type="ORF">I6N95_01400</name>
</gene>
<dbReference type="EMBL" id="JAEEGA010000001">
    <property type="protein sequence ID" value="MBP1039653.1"/>
    <property type="molecule type" value="Genomic_DNA"/>
</dbReference>
<evidence type="ECO:0000313" key="2">
    <source>
        <dbReference type="Proteomes" id="UP000674938"/>
    </source>
</evidence>
<dbReference type="AlphaFoldDB" id="A0A940PBH4"/>
<reference evidence="1" key="1">
    <citation type="submission" date="2020-12" db="EMBL/GenBank/DDBJ databases">
        <title>Vagococcus allomyrinae sp. nov. and Enterococcus lavae sp. nov., isolated from the larvae of Allomyrina dichotoma.</title>
        <authorList>
            <person name="Lee S.D."/>
        </authorList>
    </citation>
    <scope>NUCLEOTIDE SEQUENCE</scope>
    <source>
        <strain evidence="1">BWB3-3</strain>
    </source>
</reference>